<keyword evidence="6 14" id="KW-0328">Glycosyltransferase</keyword>
<organism evidence="17 18">
    <name type="scientific">Agrocybe pediades</name>
    <dbReference type="NCBI Taxonomy" id="84607"/>
    <lineage>
        <taxon>Eukaryota</taxon>
        <taxon>Fungi</taxon>
        <taxon>Dikarya</taxon>
        <taxon>Basidiomycota</taxon>
        <taxon>Agaricomycotina</taxon>
        <taxon>Agaricomycetes</taxon>
        <taxon>Agaricomycetidae</taxon>
        <taxon>Agaricales</taxon>
        <taxon>Agaricineae</taxon>
        <taxon>Strophariaceae</taxon>
        <taxon>Agrocybe</taxon>
    </lineage>
</organism>
<dbReference type="PANTHER" id="PTHR45919">
    <property type="entry name" value="GDP-MAN:MAN(3)GLCNAC(2)-PP-DOL ALPHA-1,2-MANNOSYLTRANSFERASE"/>
    <property type="match status" value="1"/>
</dbReference>
<dbReference type="Proteomes" id="UP000521872">
    <property type="component" value="Unassembled WGS sequence"/>
</dbReference>
<evidence type="ECO:0000256" key="5">
    <source>
        <dbReference type="ARBA" id="ARBA00022018"/>
    </source>
</evidence>
<dbReference type="GO" id="GO:0006487">
    <property type="term" value="P:protein N-linked glycosylation"/>
    <property type="evidence" value="ECO:0007669"/>
    <property type="project" value="TreeGrafter"/>
</dbReference>
<dbReference type="EMBL" id="JAACJL010000030">
    <property type="protein sequence ID" value="KAF4617727.1"/>
    <property type="molecule type" value="Genomic_DNA"/>
</dbReference>
<keyword evidence="10 14" id="KW-1133">Transmembrane helix</keyword>
<evidence type="ECO:0000256" key="4">
    <source>
        <dbReference type="ARBA" id="ARBA00012645"/>
    </source>
</evidence>
<dbReference type="InterPro" id="IPR031814">
    <property type="entry name" value="ALG11_N"/>
</dbReference>
<sequence>MSHRLVQGITALFLSEVFVFLPSLWLLLYLIRLRLRTANKARRAALFEELGHSKQNGKRVVGFFHPYCNAGGGGERVLWTAIASMQRTELNVLSVVYSGDTDATKEEIIAKVKARFDISLDPSLLHFVFLRSRRLVEDSAWPRFTLLGQSLGSMYLAWESMTQLVPDLYIDTMGYAFTFHVVSLLCRIPVGAYVHYPTISTDMLARVKSRTEWHTNRNDVTSSAILSSFKLLYYRLFMYYYALSLQTANFLMVNSSWTKNHVDSILQHSDVLIDALHWLPPLNVVKFLTSRNAPRTARIVYPPCDTREMAQFQLTPRKRIVLSVAQFRPEKDHRAQLQAFALLLKQHPEYIKNDDQRVKLVLVGGSRNEGDEKRISELRKLAKNLDIEANVEFVINASYPDVLDWLSKASIGLSTMVDEHFGINVVEFMAAGVIPVAHASGGPLKDIVVPFNGERTGFHAKSKEEFASAMETVLSLSPEEELAMRWRARAWAVQRFSEEEFERGWTESGWRDWLSHQ</sequence>
<evidence type="ECO:0000256" key="14">
    <source>
        <dbReference type="RuleBase" id="RU367051"/>
    </source>
</evidence>
<dbReference type="Pfam" id="PF15924">
    <property type="entry name" value="ALG11_N"/>
    <property type="match status" value="1"/>
</dbReference>
<feature type="domain" description="ALG11 mannosyltransferase N-terminal" evidence="16">
    <location>
        <begin position="59"/>
        <end position="265"/>
    </location>
</feature>
<dbReference type="PANTHER" id="PTHR45919:SF1">
    <property type="entry name" value="GDP-MAN:MAN(3)GLCNAC(2)-PP-DOL ALPHA-1,2-MANNOSYLTRANSFERASE"/>
    <property type="match status" value="1"/>
</dbReference>
<evidence type="ECO:0000256" key="2">
    <source>
        <dbReference type="ARBA" id="ARBA00004922"/>
    </source>
</evidence>
<gene>
    <name evidence="17" type="ORF">D9613_005831</name>
</gene>
<proteinExistence type="inferred from homology"/>
<evidence type="ECO:0000313" key="17">
    <source>
        <dbReference type="EMBL" id="KAF4617727.1"/>
    </source>
</evidence>
<comment type="similarity">
    <text evidence="3 14">Belongs to the glycosyltransferase group 1 family. Glycosyltransferase 4 subfamily.</text>
</comment>
<evidence type="ECO:0000256" key="1">
    <source>
        <dbReference type="ARBA" id="ARBA00004389"/>
    </source>
</evidence>
<dbReference type="SUPFAM" id="SSF53756">
    <property type="entry name" value="UDP-Glycosyltransferase/glycogen phosphorylase"/>
    <property type="match status" value="1"/>
</dbReference>
<evidence type="ECO:0000259" key="15">
    <source>
        <dbReference type="Pfam" id="PF00534"/>
    </source>
</evidence>
<dbReference type="FunFam" id="3.40.50.2000:FF:000168">
    <property type="entry name" value="Alpha-1,2-mannosyltransferase (Alg11), putative"/>
    <property type="match status" value="1"/>
</dbReference>
<accession>A0A8H4VPY0</accession>
<dbReference type="CDD" id="cd03806">
    <property type="entry name" value="GT4_ALG11-like"/>
    <property type="match status" value="1"/>
</dbReference>
<dbReference type="InterPro" id="IPR038013">
    <property type="entry name" value="ALG11"/>
</dbReference>
<feature type="domain" description="Glycosyl transferase family 1" evidence="15">
    <location>
        <begin position="308"/>
        <end position="489"/>
    </location>
</feature>
<dbReference type="GO" id="GO:0004377">
    <property type="term" value="F:GDP-Man:Man(3)GlcNAc(2)-PP-Dol alpha-1,2-mannosyltransferase activity"/>
    <property type="evidence" value="ECO:0007669"/>
    <property type="project" value="UniProtKB-UniRule"/>
</dbReference>
<evidence type="ECO:0000256" key="7">
    <source>
        <dbReference type="ARBA" id="ARBA00022679"/>
    </source>
</evidence>
<dbReference type="EC" id="2.4.1.131" evidence="4 14"/>
<comment type="pathway">
    <text evidence="2 14">Protein modification; protein glycosylation.</text>
</comment>
<evidence type="ECO:0000256" key="8">
    <source>
        <dbReference type="ARBA" id="ARBA00022692"/>
    </source>
</evidence>
<dbReference type="AlphaFoldDB" id="A0A8H4VPY0"/>
<dbReference type="Gene3D" id="3.40.50.2000">
    <property type="entry name" value="Glycogen Phosphorylase B"/>
    <property type="match status" value="1"/>
</dbReference>
<evidence type="ECO:0000256" key="12">
    <source>
        <dbReference type="ARBA" id="ARBA00045065"/>
    </source>
</evidence>
<evidence type="ECO:0000313" key="18">
    <source>
        <dbReference type="Proteomes" id="UP000521872"/>
    </source>
</evidence>
<name>A0A8H4VPY0_9AGAR</name>
<dbReference type="UniPathway" id="UPA00378"/>
<keyword evidence="11 14" id="KW-0472">Membrane</keyword>
<comment type="caution">
    <text evidence="17">The sequence shown here is derived from an EMBL/GenBank/DDBJ whole genome shotgun (WGS) entry which is preliminary data.</text>
</comment>
<comment type="catalytic activity">
    <reaction evidence="12 14">
        <text>an alpha-D-Man-(1-&gt;3)-[alpha-D-Man-(1-&gt;6)]-beta-D-Man-(1-&gt;4)-beta-D-GlcNAc-(1-&gt;4)-alpha-D-GlcNAc-diphospho-di-trans,poly-cis-dolichol + 2 GDP-alpha-D-mannose = an alpha-D-Man-(1-&gt;2)-alpha-D-Man-(1-&gt;2)-alpha-D-Man-(1-&gt;3)-[alpha-D-Man-(1-&gt;6)]-beta-D-Man-(1-&gt;4)-beta-D-GlcNAc-(1-&gt;4)-alpha-D-GlcNAc-diphospho-di-trans,poly-cis-dolichol + 2 GDP + 2 H(+)</text>
        <dbReference type="Rhea" id="RHEA:29523"/>
        <dbReference type="Rhea" id="RHEA-COMP:19515"/>
        <dbReference type="Rhea" id="RHEA-COMP:19516"/>
        <dbReference type="ChEBI" id="CHEBI:15378"/>
        <dbReference type="ChEBI" id="CHEBI:57527"/>
        <dbReference type="ChEBI" id="CHEBI:58189"/>
        <dbReference type="ChEBI" id="CHEBI:132511"/>
        <dbReference type="ChEBI" id="CHEBI:132515"/>
        <dbReference type="EC" id="2.4.1.131"/>
    </reaction>
    <physiologicalReaction direction="left-to-right" evidence="12 14">
        <dbReference type="Rhea" id="RHEA:29524"/>
    </physiologicalReaction>
</comment>
<protein>
    <recommendedName>
        <fullName evidence="5 14">GDP-Man:Man(3)GlcNAc(2)-PP-Dol alpha-1,2-mannosyltransferase</fullName>
        <ecNumber evidence="4 14">2.4.1.131</ecNumber>
    </recommendedName>
</protein>
<keyword evidence="7 14" id="KW-0808">Transferase</keyword>
<feature type="transmembrane region" description="Helical" evidence="14">
    <location>
        <begin position="12"/>
        <end position="33"/>
    </location>
</feature>
<dbReference type="InterPro" id="IPR001296">
    <property type="entry name" value="Glyco_trans_1"/>
</dbReference>
<comment type="subcellular location">
    <subcellularLocation>
        <location evidence="1">Endoplasmic reticulum membrane</location>
        <topology evidence="1">Single-pass membrane protein</topology>
    </subcellularLocation>
</comment>
<dbReference type="GO" id="GO:0005789">
    <property type="term" value="C:endoplasmic reticulum membrane"/>
    <property type="evidence" value="ECO:0007669"/>
    <property type="project" value="UniProtKB-SubCell"/>
</dbReference>
<evidence type="ECO:0000259" key="16">
    <source>
        <dbReference type="Pfam" id="PF15924"/>
    </source>
</evidence>
<evidence type="ECO:0000256" key="9">
    <source>
        <dbReference type="ARBA" id="ARBA00022824"/>
    </source>
</evidence>
<evidence type="ECO:0000256" key="13">
    <source>
        <dbReference type="ARBA" id="ARBA00056799"/>
    </source>
</evidence>
<evidence type="ECO:0000256" key="3">
    <source>
        <dbReference type="ARBA" id="ARBA00009481"/>
    </source>
</evidence>
<comment type="function">
    <text evidence="13 14">GDP-Man:Man(3)GlcNAc(2)-PP-Dol alpha-1,2-mannosyltransferase that operates in the biosynthetic pathway of dolichol-linked oligosaccharides, the glycan precursors employed in protein asparagine (N)-glycosylation. The assembly of dolichol-linked oligosaccharides begins on the cytosolic side of the endoplasmic reticulum membrane and finishes in its lumen. The sequential addition of sugars to dolichol pyrophosphate produces dolichol-linked oligosaccharides containing fourteen sugars, including two GlcNAcs, nine mannoses and three glucoses. Once assembled, the oligosaccharide is transferred from the lipid to nascent proteins by oligosaccharyltransferases. Catalyzes, on the cytoplasmic face of the endoplasmic reticulum, the addition of the fourth and fifth mannose residues to the dolichol-linked oligosaccharide chain, to produce Man(5)GlcNAc(2)-PP-dolichol core oligosaccharide.</text>
</comment>
<dbReference type="Pfam" id="PF00534">
    <property type="entry name" value="Glycos_transf_1"/>
    <property type="match status" value="1"/>
</dbReference>
<reference evidence="17 18" key="1">
    <citation type="submission" date="2019-12" db="EMBL/GenBank/DDBJ databases">
        <authorList>
            <person name="Floudas D."/>
            <person name="Bentzer J."/>
            <person name="Ahren D."/>
            <person name="Johansson T."/>
            <person name="Persson P."/>
            <person name="Tunlid A."/>
        </authorList>
    </citation>
    <scope>NUCLEOTIDE SEQUENCE [LARGE SCALE GENOMIC DNA]</scope>
    <source>
        <strain evidence="17 18">CBS 102.39</strain>
    </source>
</reference>
<keyword evidence="8 14" id="KW-0812">Transmembrane</keyword>
<keyword evidence="18" id="KW-1185">Reference proteome</keyword>
<keyword evidence="9 14" id="KW-0256">Endoplasmic reticulum</keyword>
<evidence type="ECO:0000256" key="10">
    <source>
        <dbReference type="ARBA" id="ARBA00022989"/>
    </source>
</evidence>
<evidence type="ECO:0000256" key="6">
    <source>
        <dbReference type="ARBA" id="ARBA00022676"/>
    </source>
</evidence>
<evidence type="ECO:0000256" key="11">
    <source>
        <dbReference type="ARBA" id="ARBA00023136"/>
    </source>
</evidence>